<accession>A0A9X4MEL8</accession>
<keyword evidence="3" id="KW-0633">Potassium transport</keyword>
<dbReference type="GO" id="GO:0034765">
    <property type="term" value="P:regulation of monoatomic ion transmembrane transport"/>
    <property type="evidence" value="ECO:0007669"/>
    <property type="project" value="TreeGrafter"/>
</dbReference>
<proteinExistence type="predicted"/>
<keyword evidence="4 11" id="KW-0812">Transmembrane</keyword>
<name>A0A9X4MEL8_9CYAN</name>
<organism evidence="14 15">
    <name type="scientific">Pseudanabaena catenata USMAC16</name>
    <dbReference type="NCBI Taxonomy" id="1855837"/>
    <lineage>
        <taxon>Bacteria</taxon>
        <taxon>Bacillati</taxon>
        <taxon>Cyanobacteriota</taxon>
        <taxon>Cyanophyceae</taxon>
        <taxon>Pseudanabaenales</taxon>
        <taxon>Pseudanabaenaceae</taxon>
        <taxon>Pseudanabaena</taxon>
    </lineage>
</organism>
<keyword evidence="5" id="KW-0851">Voltage-gated channel</keyword>
<dbReference type="PRINTS" id="PR01320">
    <property type="entry name" value="KIRCHANNEL"/>
</dbReference>
<keyword evidence="2" id="KW-0813">Transport</keyword>
<dbReference type="InterPro" id="IPR041647">
    <property type="entry name" value="IRK_C"/>
</dbReference>
<dbReference type="EMBL" id="VBTY01000260">
    <property type="protein sequence ID" value="MDG3497000.1"/>
    <property type="molecule type" value="Genomic_DNA"/>
</dbReference>
<dbReference type="Gene3D" id="1.10.287.70">
    <property type="match status" value="1"/>
</dbReference>
<feature type="domain" description="Potassium channel" evidence="12">
    <location>
        <begin position="62"/>
        <end position="134"/>
    </location>
</feature>
<dbReference type="SUPFAM" id="SSF81324">
    <property type="entry name" value="Voltage-gated potassium channels"/>
    <property type="match status" value="1"/>
</dbReference>
<evidence type="ECO:0000256" key="6">
    <source>
        <dbReference type="ARBA" id="ARBA00022958"/>
    </source>
</evidence>
<feature type="transmembrane region" description="Helical" evidence="11">
    <location>
        <begin position="45"/>
        <end position="69"/>
    </location>
</feature>
<evidence type="ECO:0000256" key="5">
    <source>
        <dbReference type="ARBA" id="ARBA00022882"/>
    </source>
</evidence>
<evidence type="ECO:0000256" key="3">
    <source>
        <dbReference type="ARBA" id="ARBA00022538"/>
    </source>
</evidence>
<dbReference type="PANTHER" id="PTHR11767:SF102">
    <property type="entry name" value="INWARDLY RECTIFYING POTASSIUM CHANNEL 1, ISOFORM F"/>
    <property type="match status" value="1"/>
</dbReference>
<dbReference type="SUPFAM" id="SSF81296">
    <property type="entry name" value="E set domains"/>
    <property type="match status" value="1"/>
</dbReference>
<evidence type="ECO:0000313" key="15">
    <source>
        <dbReference type="Proteomes" id="UP001152872"/>
    </source>
</evidence>
<evidence type="ECO:0000259" key="12">
    <source>
        <dbReference type="Pfam" id="PF07885"/>
    </source>
</evidence>
<evidence type="ECO:0000256" key="9">
    <source>
        <dbReference type="ARBA" id="ARBA00023136"/>
    </source>
</evidence>
<comment type="caution">
    <text evidence="14">The sequence shown here is derived from an EMBL/GenBank/DDBJ whole genome shotgun (WGS) entry which is preliminary data.</text>
</comment>
<dbReference type="InterPro" id="IPR013518">
    <property type="entry name" value="K_chnl_inward-rec_Kir_cyto"/>
</dbReference>
<evidence type="ECO:0000256" key="4">
    <source>
        <dbReference type="ARBA" id="ARBA00022692"/>
    </source>
</evidence>
<evidence type="ECO:0000256" key="10">
    <source>
        <dbReference type="ARBA" id="ARBA00023303"/>
    </source>
</evidence>
<dbReference type="InterPro" id="IPR013099">
    <property type="entry name" value="K_chnl_dom"/>
</dbReference>
<sequence length="295" mass="33816">MGIKRKIHPSLIKLEQRDGVLQVVGGNSWYSYFRDPYHLMLTIPWLGFVAIVVGFDIFLNAVFAVLYLLDADAIAGIEKVGFLEAFFFSVQTLASIGYGVMNPHTLYANLIVTLESIASLMLFAVITGIAFTRFAKSSSRVMFSRVATIHDYNGIPTLMFRTANERRNNILEAKLSVFLMIDEITVEGHRMRRLHELKLVRDHSPVFLLSWTVMHIIDESSPLYRITNETMERLHAQILVSLTGVDETIEGTIHARHMYASHNLLYDRRFIDVIHMAKDGHRYLDYTYFHETTAI</sequence>
<reference evidence="14" key="1">
    <citation type="submission" date="2019-05" db="EMBL/GenBank/DDBJ databases">
        <title>Whole genome sequencing of Pseudanabaena catenata USMAC16.</title>
        <authorList>
            <person name="Khan Z."/>
            <person name="Omar W.M."/>
            <person name="Convey P."/>
            <person name="Merican F."/>
            <person name="Najimudin N."/>
        </authorList>
    </citation>
    <scope>NUCLEOTIDE SEQUENCE</scope>
    <source>
        <strain evidence="14">USMAC16</strain>
    </source>
</reference>
<dbReference type="Pfam" id="PF07885">
    <property type="entry name" value="Ion_trans_2"/>
    <property type="match status" value="1"/>
</dbReference>
<dbReference type="Proteomes" id="UP001152872">
    <property type="component" value="Unassembled WGS sequence"/>
</dbReference>
<keyword evidence="15" id="KW-1185">Reference proteome</keyword>
<feature type="transmembrane region" description="Helical" evidence="11">
    <location>
        <begin position="107"/>
        <end position="135"/>
    </location>
</feature>
<dbReference type="GO" id="GO:0005886">
    <property type="term" value="C:plasma membrane"/>
    <property type="evidence" value="ECO:0007669"/>
    <property type="project" value="TreeGrafter"/>
</dbReference>
<keyword evidence="9 11" id="KW-0472">Membrane</keyword>
<keyword evidence="8" id="KW-0406">Ion transport</keyword>
<dbReference type="Pfam" id="PF17655">
    <property type="entry name" value="IRK_C"/>
    <property type="match status" value="1"/>
</dbReference>
<evidence type="ECO:0000256" key="2">
    <source>
        <dbReference type="ARBA" id="ARBA00022448"/>
    </source>
</evidence>
<dbReference type="GO" id="GO:0034702">
    <property type="term" value="C:monoatomic ion channel complex"/>
    <property type="evidence" value="ECO:0007669"/>
    <property type="project" value="UniProtKB-KW"/>
</dbReference>
<evidence type="ECO:0000256" key="7">
    <source>
        <dbReference type="ARBA" id="ARBA00022989"/>
    </source>
</evidence>
<feature type="domain" description="Inward rectifier potassium channel C-terminal" evidence="13">
    <location>
        <begin position="141"/>
        <end position="294"/>
    </location>
</feature>
<evidence type="ECO:0000256" key="1">
    <source>
        <dbReference type="ARBA" id="ARBA00004141"/>
    </source>
</evidence>
<dbReference type="AlphaFoldDB" id="A0A9X4MEL8"/>
<evidence type="ECO:0000259" key="13">
    <source>
        <dbReference type="Pfam" id="PF17655"/>
    </source>
</evidence>
<evidence type="ECO:0000256" key="11">
    <source>
        <dbReference type="SAM" id="Phobius"/>
    </source>
</evidence>
<keyword evidence="10" id="KW-0407">Ion channel</keyword>
<evidence type="ECO:0000313" key="14">
    <source>
        <dbReference type="EMBL" id="MDG3497000.1"/>
    </source>
</evidence>
<keyword evidence="7 11" id="KW-1133">Transmembrane helix</keyword>
<protein>
    <submittedName>
        <fullName evidence="14">Ion channel</fullName>
    </submittedName>
</protein>
<dbReference type="RefSeq" id="WP_009629207.1">
    <property type="nucleotide sequence ID" value="NZ_VBTY01000260.1"/>
</dbReference>
<dbReference type="GO" id="GO:0005242">
    <property type="term" value="F:inward rectifier potassium channel activity"/>
    <property type="evidence" value="ECO:0007669"/>
    <property type="project" value="InterPro"/>
</dbReference>
<dbReference type="PANTHER" id="PTHR11767">
    <property type="entry name" value="INWARD RECTIFIER POTASSIUM CHANNEL"/>
    <property type="match status" value="1"/>
</dbReference>
<dbReference type="InterPro" id="IPR016449">
    <property type="entry name" value="K_chnl_inward-rec_Kir"/>
</dbReference>
<dbReference type="Gene3D" id="2.60.40.1400">
    <property type="entry name" value="G protein-activated inward rectifier potassium channel 1"/>
    <property type="match status" value="1"/>
</dbReference>
<dbReference type="InterPro" id="IPR014756">
    <property type="entry name" value="Ig_E-set"/>
</dbReference>
<gene>
    <name evidence="14" type="ORF">FEV09_20885</name>
</gene>
<keyword evidence="6" id="KW-0630">Potassium</keyword>
<evidence type="ECO:0000256" key="8">
    <source>
        <dbReference type="ARBA" id="ARBA00023065"/>
    </source>
</evidence>
<feature type="transmembrane region" description="Helical" evidence="11">
    <location>
        <begin position="81"/>
        <end position="101"/>
    </location>
</feature>
<comment type="subcellular location">
    <subcellularLocation>
        <location evidence="1">Membrane</location>
        <topology evidence="1">Multi-pass membrane protein</topology>
    </subcellularLocation>
</comment>
<dbReference type="GO" id="GO:1990573">
    <property type="term" value="P:potassium ion import across plasma membrane"/>
    <property type="evidence" value="ECO:0007669"/>
    <property type="project" value="TreeGrafter"/>
</dbReference>